<keyword evidence="6 7" id="KW-0378">Hydrolase</keyword>
<evidence type="ECO:0000256" key="5">
    <source>
        <dbReference type="ARBA" id="ARBA00022670"/>
    </source>
</evidence>
<keyword evidence="5 7" id="KW-0645">Protease</keyword>
<keyword evidence="7" id="KW-0472">Membrane</keyword>
<evidence type="ECO:0000256" key="6">
    <source>
        <dbReference type="ARBA" id="ARBA00022801"/>
    </source>
</evidence>
<comment type="similarity">
    <text evidence="3 8">Belongs to the peptidase S26 family.</text>
</comment>
<accession>A0A1U7LY45</accession>
<dbReference type="InterPro" id="IPR019533">
    <property type="entry name" value="Peptidase_S26"/>
</dbReference>
<evidence type="ECO:0000256" key="1">
    <source>
        <dbReference type="ARBA" id="ARBA00000677"/>
    </source>
</evidence>
<dbReference type="PANTHER" id="PTHR43390:SF1">
    <property type="entry name" value="CHLOROPLAST PROCESSING PEPTIDASE"/>
    <property type="match status" value="1"/>
</dbReference>
<dbReference type="InterPro" id="IPR019757">
    <property type="entry name" value="Pept_S26A_signal_pept_1_Lys-AS"/>
</dbReference>
<dbReference type="Proteomes" id="UP000187166">
    <property type="component" value="Unassembled WGS sequence"/>
</dbReference>
<dbReference type="EMBL" id="MJIH01000001">
    <property type="protein sequence ID" value="OLR64351.1"/>
    <property type="molecule type" value="Genomic_DNA"/>
</dbReference>
<protein>
    <recommendedName>
        <fullName evidence="4 7">Signal peptidase I</fullName>
        <ecNumber evidence="4 7">3.4.21.89</ecNumber>
    </recommendedName>
</protein>
<dbReference type="STRING" id="1465756.BIV18_01710"/>
<dbReference type="PROSITE" id="PS00760">
    <property type="entry name" value="SPASE_I_2"/>
    <property type="match status" value="1"/>
</dbReference>
<comment type="caution">
    <text evidence="9">The sequence shown here is derived from an EMBL/GenBank/DDBJ whole genome shotgun (WGS) entry which is preliminary data.</text>
</comment>
<proteinExistence type="inferred from homology"/>
<dbReference type="Pfam" id="PF10502">
    <property type="entry name" value="Peptidase_S26"/>
    <property type="match status" value="1"/>
</dbReference>
<dbReference type="AlphaFoldDB" id="A0A1U7LY45"/>
<dbReference type="InterPro" id="IPR019756">
    <property type="entry name" value="Pept_S26A_signal_pept_1_Ser-AS"/>
</dbReference>
<dbReference type="CDD" id="cd06530">
    <property type="entry name" value="S26_SPase_I"/>
    <property type="match status" value="1"/>
</dbReference>
<dbReference type="NCBIfam" id="TIGR02227">
    <property type="entry name" value="sigpep_I_bact"/>
    <property type="match status" value="1"/>
</dbReference>
<organism evidence="9 10">
    <name type="scientific">Peptoniphilus porci</name>
    <dbReference type="NCBI Taxonomy" id="2652280"/>
    <lineage>
        <taxon>Bacteria</taxon>
        <taxon>Bacillati</taxon>
        <taxon>Bacillota</taxon>
        <taxon>Tissierellia</taxon>
        <taxon>Tissierellales</taxon>
        <taxon>Peptoniphilaceae</taxon>
        <taxon>Peptoniphilus</taxon>
    </lineage>
</organism>
<dbReference type="PANTHER" id="PTHR43390">
    <property type="entry name" value="SIGNAL PEPTIDASE I"/>
    <property type="match status" value="1"/>
</dbReference>
<evidence type="ECO:0000256" key="3">
    <source>
        <dbReference type="ARBA" id="ARBA00009370"/>
    </source>
</evidence>
<evidence type="ECO:0000256" key="4">
    <source>
        <dbReference type="ARBA" id="ARBA00013208"/>
    </source>
</evidence>
<dbReference type="PRINTS" id="PR00727">
    <property type="entry name" value="LEADERPTASE"/>
</dbReference>
<evidence type="ECO:0000256" key="7">
    <source>
        <dbReference type="RuleBase" id="RU003993"/>
    </source>
</evidence>
<comment type="subcellular location">
    <subcellularLocation>
        <location evidence="2">Cell membrane</location>
        <topology evidence="2">Single-pass type II membrane protein</topology>
    </subcellularLocation>
    <subcellularLocation>
        <location evidence="8">Membrane</location>
        <topology evidence="8">Single-pass type II membrane protein</topology>
    </subcellularLocation>
</comment>
<comment type="catalytic activity">
    <reaction evidence="1 7">
        <text>Cleavage of hydrophobic, N-terminal signal or leader sequences from secreted and periplasmic proteins.</text>
        <dbReference type="EC" id="3.4.21.89"/>
    </reaction>
</comment>
<dbReference type="SUPFAM" id="SSF51306">
    <property type="entry name" value="LexA/Signal peptidase"/>
    <property type="match status" value="1"/>
</dbReference>
<evidence type="ECO:0000313" key="10">
    <source>
        <dbReference type="Proteomes" id="UP000187166"/>
    </source>
</evidence>
<name>A0A1U7LY45_9FIRM</name>
<dbReference type="GO" id="GO:0006465">
    <property type="term" value="P:signal peptide processing"/>
    <property type="evidence" value="ECO:0007669"/>
    <property type="project" value="InterPro"/>
</dbReference>
<dbReference type="PROSITE" id="PS00501">
    <property type="entry name" value="SPASE_I_1"/>
    <property type="match status" value="1"/>
</dbReference>
<feature type="transmembrane region" description="Helical" evidence="7">
    <location>
        <begin position="7"/>
        <end position="27"/>
    </location>
</feature>
<evidence type="ECO:0000256" key="8">
    <source>
        <dbReference type="RuleBase" id="RU362042"/>
    </source>
</evidence>
<evidence type="ECO:0000313" key="9">
    <source>
        <dbReference type="EMBL" id="OLR64351.1"/>
    </source>
</evidence>
<keyword evidence="7" id="KW-1133">Transmembrane helix</keyword>
<gene>
    <name evidence="9" type="ORF">BIV18_01710</name>
</gene>
<dbReference type="RefSeq" id="WP_075658995.1">
    <property type="nucleotide sequence ID" value="NZ_JABDSR010000001.1"/>
</dbReference>
<keyword evidence="10" id="KW-1185">Reference proteome</keyword>
<accession>A0A848RJK6</accession>
<dbReference type="Gene3D" id="2.10.109.10">
    <property type="entry name" value="Umud Fragment, subunit A"/>
    <property type="match status" value="1"/>
</dbReference>
<dbReference type="GO" id="GO:0004252">
    <property type="term" value="F:serine-type endopeptidase activity"/>
    <property type="evidence" value="ECO:0007669"/>
    <property type="project" value="InterPro"/>
</dbReference>
<dbReference type="EC" id="3.4.21.89" evidence="4 7"/>
<evidence type="ECO:0000256" key="2">
    <source>
        <dbReference type="ARBA" id="ARBA00004401"/>
    </source>
</evidence>
<dbReference type="InterPro" id="IPR036286">
    <property type="entry name" value="LexA/Signal_pep-like_sf"/>
</dbReference>
<dbReference type="GO" id="GO:0005886">
    <property type="term" value="C:plasma membrane"/>
    <property type="evidence" value="ECO:0007669"/>
    <property type="project" value="UniProtKB-SubCell"/>
</dbReference>
<keyword evidence="7" id="KW-0812">Transmembrane</keyword>
<reference evidence="9 10" key="1">
    <citation type="journal article" date="2016" name="Appl. Environ. Microbiol.">
        <title>Function and Phylogeny of Bacterial Butyryl Coenzyme A:Acetate Transferases and Their Diversity in the Proximal Colon of Swine.</title>
        <authorList>
            <person name="Trachsel J."/>
            <person name="Bayles D.O."/>
            <person name="Looft T."/>
            <person name="Levine U.Y."/>
            <person name="Allen H.K."/>
        </authorList>
    </citation>
    <scope>NUCLEOTIDE SEQUENCE [LARGE SCALE GENOMIC DNA]</scope>
    <source>
        <strain evidence="9 10">35-6-1</strain>
    </source>
</reference>
<dbReference type="GO" id="GO:0009003">
    <property type="term" value="F:signal peptidase activity"/>
    <property type="evidence" value="ECO:0007669"/>
    <property type="project" value="UniProtKB-EC"/>
</dbReference>
<dbReference type="InterPro" id="IPR000223">
    <property type="entry name" value="Pept_S26A_signal_pept_1"/>
</dbReference>
<sequence>MKKNETLSFILTIVAAVLIALFVRNFIFNIAVVNGESMHPTLNEKDKLICLSYKRFTDIPRGEIVVIDAPNDNRNYIKRLIGKPGDTIEFKEGKVYLNGSLLKENYTSTDVTESDQKSFILKDNEYFVMGDNRLPGMSVDSRYFGPIEKKRIKSAAVYRILPLKSRGKIETLIK</sequence>